<dbReference type="GO" id="GO:0003735">
    <property type="term" value="F:structural constituent of ribosome"/>
    <property type="evidence" value="ECO:0007669"/>
    <property type="project" value="TreeGrafter"/>
</dbReference>
<keyword evidence="5" id="KW-0687">Ribonucleoprotein</keyword>
<evidence type="ECO:0000256" key="3">
    <source>
        <dbReference type="ARBA" id="ARBA00022980"/>
    </source>
</evidence>
<sequence>MAAVSWVKISTWAPKLLRAAKTLNLQNVAEYAKPAVAGLGSKKGGKMGKMAQVVEKKIFPVETDPGKLVNNVCGSNIMKQGQDVALMPDSEYPDWLWSLRLGKPPPLEEMDQESLAYWRRLRKLNLRRQTKLMGLRRY</sequence>
<comment type="subcellular location">
    <subcellularLocation>
        <location evidence="1">Mitochondrion</location>
    </subcellularLocation>
</comment>
<reference evidence="8" key="1">
    <citation type="submission" date="2018-08" db="EMBL/GenBank/DDBJ databases">
        <authorList>
            <person name="Cornetti L."/>
        </authorList>
    </citation>
    <scope>NUCLEOTIDE SEQUENCE</scope>
    <source>
        <strain evidence="8">CH-H-2</strain>
    </source>
</reference>
<evidence type="ECO:0000313" key="8">
    <source>
        <dbReference type="EMBL" id="SVE92796.1"/>
    </source>
</evidence>
<organism evidence="8">
    <name type="scientific">Megafenestra aurita</name>
    <dbReference type="NCBI Taxonomy" id="2291010"/>
    <lineage>
        <taxon>Eukaryota</taxon>
        <taxon>Metazoa</taxon>
        <taxon>Ecdysozoa</taxon>
        <taxon>Arthropoda</taxon>
        <taxon>Crustacea</taxon>
        <taxon>Branchiopoda</taxon>
        <taxon>Diplostraca</taxon>
        <taxon>Cladocera</taxon>
        <taxon>Anomopoda</taxon>
        <taxon>Daphniidae</taxon>
        <taxon>Megafenestra</taxon>
    </lineage>
</organism>
<dbReference type="GO" id="GO:0005762">
    <property type="term" value="C:mitochondrial large ribosomal subunit"/>
    <property type="evidence" value="ECO:0007669"/>
    <property type="project" value="TreeGrafter"/>
</dbReference>
<proteinExistence type="evidence at transcript level"/>
<evidence type="ECO:0000256" key="2">
    <source>
        <dbReference type="ARBA" id="ARBA00022946"/>
    </source>
</evidence>
<evidence type="ECO:0000256" key="5">
    <source>
        <dbReference type="ARBA" id="ARBA00023274"/>
    </source>
</evidence>
<accession>A0A4Y7NJN7</accession>
<protein>
    <recommendedName>
        <fullName evidence="7">Large ribosomal subunit protein mL54</fullName>
    </recommendedName>
</protein>
<dbReference type="Pfam" id="PF08561">
    <property type="entry name" value="Ribosomal_L37"/>
    <property type="match status" value="1"/>
</dbReference>
<comment type="similarity">
    <text evidence="6">Belongs to the mitochondrion-specific ribosomal protein mL54 family.</text>
</comment>
<dbReference type="AlphaFoldDB" id="A0A4Y7NJN7"/>
<keyword evidence="3" id="KW-0689">Ribosomal protein</keyword>
<evidence type="ECO:0000256" key="1">
    <source>
        <dbReference type="ARBA" id="ARBA00004173"/>
    </source>
</evidence>
<keyword evidence="2" id="KW-0809">Transit peptide</keyword>
<evidence type="ECO:0000256" key="7">
    <source>
        <dbReference type="ARBA" id="ARBA00035179"/>
    </source>
</evidence>
<dbReference type="PANTHER" id="PTHR28595">
    <property type="entry name" value="39S RIBOSOMAL PROTEIN L54, MITOCHONDRIAL"/>
    <property type="match status" value="1"/>
</dbReference>
<evidence type="ECO:0000256" key="4">
    <source>
        <dbReference type="ARBA" id="ARBA00023128"/>
    </source>
</evidence>
<dbReference type="PANTHER" id="PTHR28595:SF1">
    <property type="entry name" value="LARGE RIBOSOMAL SUBUNIT PROTEIN ML54"/>
    <property type="match status" value="1"/>
</dbReference>
<gene>
    <name evidence="8" type="primary">EOG090X0KWJ</name>
</gene>
<dbReference type="EMBL" id="LR023177">
    <property type="protein sequence ID" value="SVE92796.1"/>
    <property type="molecule type" value="mRNA"/>
</dbReference>
<dbReference type="InterPro" id="IPR013870">
    <property type="entry name" value="Ribosomal_mL54"/>
</dbReference>
<evidence type="ECO:0000256" key="6">
    <source>
        <dbReference type="ARBA" id="ARBA00033752"/>
    </source>
</evidence>
<keyword evidence="4" id="KW-0496">Mitochondrion</keyword>
<name>A0A4Y7NJN7_9CRUS</name>